<dbReference type="GO" id="GO:0004386">
    <property type="term" value="F:helicase activity"/>
    <property type="evidence" value="ECO:0007669"/>
    <property type="project" value="UniProtKB-KW"/>
</dbReference>
<dbReference type="KEGG" id="vg:65129390"/>
<keyword evidence="1" id="KW-0067">ATP-binding</keyword>
<reference evidence="1 2" key="1">
    <citation type="submission" date="2020-07" db="EMBL/GenBank/DDBJ databases">
        <title>Taxonomic proposal: Crassvirales, a new order of highly abundant and diverse bacterial viruses.</title>
        <authorList>
            <person name="Shkoporov A.N."/>
            <person name="Stockdale S.R."/>
            <person name="Guerin E."/>
            <person name="Ross R.P."/>
            <person name="Hill C."/>
        </authorList>
    </citation>
    <scope>NUCLEOTIDE SEQUENCE [LARGE SCALE GENOMIC DNA]</scope>
</reference>
<keyword evidence="1" id="KW-0378">Hydrolase</keyword>
<organism evidence="1 2">
    <name type="scientific">uncultured phage cr8_1</name>
    <dbReference type="NCBI Taxonomy" id="2772068"/>
    <lineage>
        <taxon>Viruses</taxon>
        <taxon>Duplodnaviria</taxon>
        <taxon>Heunggongvirae</taxon>
        <taxon>Uroviricota</taxon>
        <taxon>Caudoviricetes</taxon>
        <taxon>Crassvirales</taxon>
        <taxon>Intestiviridae</taxon>
        <taxon>Obtuvirinae</taxon>
        <taxon>Fohxhuevirus</taxon>
        <taxon>Fohxhuevirus gastrointestinalis</taxon>
    </lineage>
</organism>
<name>A0A7M1RWU5_9CAUD</name>
<evidence type="ECO:0000313" key="2">
    <source>
        <dbReference type="Proteomes" id="UP000594003"/>
    </source>
</evidence>
<dbReference type="GeneID" id="65129390"/>
<dbReference type="EMBL" id="MT774384">
    <property type="protein sequence ID" value="QOR58907.1"/>
    <property type="molecule type" value="Genomic_DNA"/>
</dbReference>
<dbReference type="Proteomes" id="UP000594003">
    <property type="component" value="Segment"/>
</dbReference>
<protein>
    <submittedName>
        <fullName evidence="1">Helicase</fullName>
    </submittedName>
</protein>
<evidence type="ECO:0000313" key="1">
    <source>
        <dbReference type="EMBL" id="QOR58907.1"/>
    </source>
</evidence>
<accession>A0A7M1RWU5</accession>
<proteinExistence type="predicted"/>
<keyword evidence="2" id="KW-1185">Reference proteome</keyword>
<keyword evidence="1" id="KW-0547">Nucleotide-binding</keyword>
<sequence>MTEEELHEKSVYQWRMNKGIGTFIIPAPLDVLRPLLMILPAMYNKSPTIETDIIVADFVDKDKVNDYLLHKSEPVHSNVYSNFITRGLIKILTVSEATDIFSHLNPTLVVIYNPKECLYCYVGLLDKAKFKLVLSSTLLTGKLEQINNLIPRVGYYNQASVDEIRSSRPVKEVLVPLVIDEDSNLKKKLDYYNKEISTAIAIFGDFETIKMARLGNSNTNSSSMAVCYNIARQNGWNENLDMTIQFNIEIDELYSPNALKERASGIYEIIRSRSLALASSDEKLSYILKIVEDNADKNILIINKHGDFANEVTKYINDNTHYNTCYNYHDKVENIPAIDDNGNEVLIKSGVNKGKPKMLGVKSQKNLAQKLMNKGAIHVLSTNASPDKDLAVNVDVVVITSPLCDTMETYLYRLSKVQFAKEVQLYTLYYKGSLEEKKLDERVNGTNHLILNKTEIEVKSDNNYDYCIVD</sequence>
<keyword evidence="1" id="KW-0347">Helicase</keyword>
<dbReference type="RefSeq" id="YP_010111065.1">
    <property type="nucleotide sequence ID" value="NC_055877.1"/>
</dbReference>